<sequence>MSSIRTISEEEKRLRVNAAITQINAACGSQTPLMQEPARVIVVPPAYGHGATTR</sequence>
<name>A0ABU1I9H8_9BURK</name>
<proteinExistence type="predicted"/>
<evidence type="ECO:0000313" key="2">
    <source>
        <dbReference type="Proteomes" id="UP001267710"/>
    </source>
</evidence>
<dbReference type="EMBL" id="JAVIZX010000001">
    <property type="protein sequence ID" value="MDR6213188.1"/>
    <property type="molecule type" value="Genomic_DNA"/>
</dbReference>
<organism evidence="1 2">
    <name type="scientific">Paracidovorax wautersii</name>
    <dbReference type="NCBI Taxonomy" id="1177982"/>
    <lineage>
        <taxon>Bacteria</taxon>
        <taxon>Pseudomonadati</taxon>
        <taxon>Pseudomonadota</taxon>
        <taxon>Betaproteobacteria</taxon>
        <taxon>Burkholderiales</taxon>
        <taxon>Comamonadaceae</taxon>
        <taxon>Paracidovorax</taxon>
    </lineage>
</organism>
<gene>
    <name evidence="1" type="ORF">QE399_000877</name>
</gene>
<accession>A0ABU1I9H8</accession>
<dbReference type="RefSeq" id="WP_309826501.1">
    <property type="nucleotide sequence ID" value="NZ_JAVIZX010000001.1"/>
</dbReference>
<keyword evidence="2" id="KW-1185">Reference proteome</keyword>
<dbReference type="Proteomes" id="UP001267710">
    <property type="component" value="Unassembled WGS sequence"/>
</dbReference>
<comment type="caution">
    <text evidence="1">The sequence shown here is derived from an EMBL/GenBank/DDBJ whole genome shotgun (WGS) entry which is preliminary data.</text>
</comment>
<reference evidence="1 2" key="1">
    <citation type="submission" date="2023-08" db="EMBL/GenBank/DDBJ databases">
        <title>Functional and genomic diversity of the sorghum phyllosphere microbiome.</title>
        <authorList>
            <person name="Shade A."/>
        </authorList>
    </citation>
    <scope>NUCLEOTIDE SEQUENCE [LARGE SCALE GENOMIC DNA]</scope>
    <source>
        <strain evidence="1 2">SORGH_AS_0335</strain>
    </source>
</reference>
<evidence type="ECO:0000313" key="1">
    <source>
        <dbReference type="EMBL" id="MDR6213188.1"/>
    </source>
</evidence>
<evidence type="ECO:0008006" key="3">
    <source>
        <dbReference type="Google" id="ProtNLM"/>
    </source>
</evidence>
<protein>
    <recommendedName>
        <fullName evidence="3">4-oxalocrotonate tautomerase</fullName>
    </recommendedName>
</protein>